<dbReference type="EMBL" id="KQ999424">
    <property type="protein sequence ID" value="KZV41560.1"/>
    <property type="molecule type" value="Genomic_DNA"/>
</dbReference>
<protein>
    <submittedName>
        <fullName evidence="1">Uncharacterized protein</fullName>
    </submittedName>
</protein>
<gene>
    <name evidence="1" type="ORF">F511_22783</name>
</gene>
<sequence length="134" mass="14983">MGSELIRTEAGFEDLNTSVDRHLAYFRPRYFLSSSSSKPSIVTVHRTLFLRFTVDFCRSLEQGGARRNFSVRKCLRQLTREFFSSFELLVLFVLRFDLVFLFLLSCLGTVLPIAGATGNLAGQSGASASRSPFG</sequence>
<organism evidence="1 2">
    <name type="scientific">Dorcoceras hygrometricum</name>
    <dbReference type="NCBI Taxonomy" id="472368"/>
    <lineage>
        <taxon>Eukaryota</taxon>
        <taxon>Viridiplantae</taxon>
        <taxon>Streptophyta</taxon>
        <taxon>Embryophyta</taxon>
        <taxon>Tracheophyta</taxon>
        <taxon>Spermatophyta</taxon>
        <taxon>Magnoliopsida</taxon>
        <taxon>eudicotyledons</taxon>
        <taxon>Gunneridae</taxon>
        <taxon>Pentapetalae</taxon>
        <taxon>asterids</taxon>
        <taxon>lamiids</taxon>
        <taxon>Lamiales</taxon>
        <taxon>Gesneriaceae</taxon>
        <taxon>Didymocarpoideae</taxon>
        <taxon>Trichosporeae</taxon>
        <taxon>Loxocarpinae</taxon>
        <taxon>Dorcoceras</taxon>
    </lineage>
</organism>
<reference evidence="1 2" key="1">
    <citation type="journal article" date="2015" name="Proc. Natl. Acad. Sci. U.S.A.">
        <title>The resurrection genome of Boea hygrometrica: A blueprint for survival of dehydration.</title>
        <authorList>
            <person name="Xiao L."/>
            <person name="Yang G."/>
            <person name="Zhang L."/>
            <person name="Yang X."/>
            <person name="Zhao S."/>
            <person name="Ji Z."/>
            <person name="Zhou Q."/>
            <person name="Hu M."/>
            <person name="Wang Y."/>
            <person name="Chen M."/>
            <person name="Xu Y."/>
            <person name="Jin H."/>
            <person name="Xiao X."/>
            <person name="Hu G."/>
            <person name="Bao F."/>
            <person name="Hu Y."/>
            <person name="Wan P."/>
            <person name="Li L."/>
            <person name="Deng X."/>
            <person name="Kuang T."/>
            <person name="Xiang C."/>
            <person name="Zhu J.K."/>
            <person name="Oliver M.J."/>
            <person name="He Y."/>
        </authorList>
    </citation>
    <scope>NUCLEOTIDE SEQUENCE [LARGE SCALE GENOMIC DNA]</scope>
    <source>
        <strain evidence="2">cv. XS01</strain>
    </source>
</reference>
<name>A0A2Z7CA79_9LAMI</name>
<evidence type="ECO:0000313" key="1">
    <source>
        <dbReference type="EMBL" id="KZV41560.1"/>
    </source>
</evidence>
<dbReference type="AlphaFoldDB" id="A0A2Z7CA79"/>
<keyword evidence="2" id="KW-1185">Reference proteome</keyword>
<proteinExistence type="predicted"/>
<dbReference type="Proteomes" id="UP000250235">
    <property type="component" value="Unassembled WGS sequence"/>
</dbReference>
<accession>A0A2Z7CA79</accession>
<evidence type="ECO:0000313" key="2">
    <source>
        <dbReference type="Proteomes" id="UP000250235"/>
    </source>
</evidence>